<dbReference type="AlphaFoldDB" id="A0A9P0DTQ6"/>
<name>A0A9P0DTQ6_9CUCU</name>
<feature type="domain" description="Myb/SANT-like DNA-binding" evidence="6">
    <location>
        <begin position="14"/>
        <end position="63"/>
    </location>
</feature>
<evidence type="ECO:0000256" key="2">
    <source>
        <dbReference type="ARBA" id="ARBA00016807"/>
    </source>
</evidence>
<dbReference type="OrthoDB" id="7543230at2759"/>
<comment type="function">
    <text evidence="5">Involved in transvection phenomena (= synapsis-dependent gene expression), where the synaptic pairing of chromosomes carrying genes with which zeste interacts influences the expression of these genes. Zeste binds to DNA and stimulates transcription from a nearby promoter.</text>
</comment>
<evidence type="ECO:0000259" key="6">
    <source>
        <dbReference type="Pfam" id="PF13873"/>
    </source>
</evidence>
<evidence type="ECO:0000256" key="4">
    <source>
        <dbReference type="ARBA" id="ARBA00023163"/>
    </source>
</evidence>
<dbReference type="InterPro" id="IPR028002">
    <property type="entry name" value="Myb_DNA-bind_5"/>
</dbReference>
<comment type="subunit">
    <text evidence="1">Self-associates forming complexes of several hundred monomers.</text>
</comment>
<evidence type="ECO:0000313" key="8">
    <source>
        <dbReference type="Proteomes" id="UP001152799"/>
    </source>
</evidence>
<evidence type="ECO:0000256" key="5">
    <source>
        <dbReference type="ARBA" id="ARBA00025466"/>
    </source>
</evidence>
<protein>
    <recommendedName>
        <fullName evidence="2">Regulatory protein zeste</fullName>
    </recommendedName>
</protein>
<dbReference type="Pfam" id="PF13873">
    <property type="entry name" value="Myb_DNA-bind_5"/>
    <property type="match status" value="1"/>
</dbReference>
<proteinExistence type="predicted"/>
<dbReference type="PANTHER" id="PTHR23098:SF16">
    <property type="entry name" value="REGULATORY PROTEIN ZESTE"/>
    <property type="match status" value="1"/>
</dbReference>
<evidence type="ECO:0000256" key="3">
    <source>
        <dbReference type="ARBA" id="ARBA00023015"/>
    </source>
</evidence>
<evidence type="ECO:0000313" key="7">
    <source>
        <dbReference type="EMBL" id="CAH1183063.1"/>
    </source>
</evidence>
<evidence type="ECO:0000256" key="1">
    <source>
        <dbReference type="ARBA" id="ARBA00011764"/>
    </source>
</evidence>
<keyword evidence="3" id="KW-0805">Transcription regulation</keyword>
<reference evidence="7" key="1">
    <citation type="submission" date="2022-01" db="EMBL/GenBank/DDBJ databases">
        <authorList>
            <person name="King R."/>
        </authorList>
    </citation>
    <scope>NUCLEOTIDE SEQUENCE</scope>
</reference>
<gene>
    <name evidence="7" type="ORF">CEUTPL_LOCUS14558</name>
</gene>
<comment type="caution">
    <text evidence="7">The sequence shown here is derived from an EMBL/GenBank/DDBJ whole genome shotgun (WGS) entry which is preliminary data.</text>
</comment>
<dbReference type="EMBL" id="CAKJTU040000005">
    <property type="protein sequence ID" value="CAH1183063.1"/>
    <property type="molecule type" value="Genomic_DNA"/>
</dbReference>
<sequence>MRTLAKENSALNRSNSFTFKDAQKQWQEITSNLNSVAKGSKKDWKQWRKTWTDIKKNTKSRAAENRKHCMKTGGGPPLKFMDERDNEVLNIIGTVSQEGHRSVKETNVDFTFQETDDVDNEDEILGRQCHTLLVQVDDIQVMDSQMTDDINGDIMKQKKQEQSGIVEPLDEIPEKSINYENERSSKKLRMSKTKKFESSYKMNKDFLNVVDQRKNMEQTYYEAKIEFMEERKKYFKKKTQIMKEGVEVLRDIRNILLSSSEQDLAGE</sequence>
<accession>A0A9P0DTQ6</accession>
<dbReference type="Proteomes" id="UP001152799">
    <property type="component" value="Unassembled WGS sequence"/>
</dbReference>
<keyword evidence="8" id="KW-1185">Reference proteome</keyword>
<keyword evidence="4" id="KW-0804">Transcription</keyword>
<dbReference type="GO" id="GO:0005634">
    <property type="term" value="C:nucleus"/>
    <property type="evidence" value="ECO:0007669"/>
    <property type="project" value="TreeGrafter"/>
</dbReference>
<organism evidence="7 8">
    <name type="scientific">Ceutorhynchus assimilis</name>
    <name type="common">cabbage seed weevil</name>
    <dbReference type="NCBI Taxonomy" id="467358"/>
    <lineage>
        <taxon>Eukaryota</taxon>
        <taxon>Metazoa</taxon>
        <taxon>Ecdysozoa</taxon>
        <taxon>Arthropoda</taxon>
        <taxon>Hexapoda</taxon>
        <taxon>Insecta</taxon>
        <taxon>Pterygota</taxon>
        <taxon>Neoptera</taxon>
        <taxon>Endopterygota</taxon>
        <taxon>Coleoptera</taxon>
        <taxon>Polyphaga</taxon>
        <taxon>Cucujiformia</taxon>
        <taxon>Curculionidae</taxon>
        <taxon>Ceutorhynchinae</taxon>
        <taxon>Ceutorhynchus</taxon>
    </lineage>
</organism>
<dbReference type="PANTHER" id="PTHR23098">
    <property type="entry name" value="AGAP001331-PA-RELATED"/>
    <property type="match status" value="1"/>
</dbReference>